<feature type="region of interest" description="Disordered" evidence="1">
    <location>
        <begin position="87"/>
        <end position="106"/>
    </location>
</feature>
<feature type="compositionally biased region" description="Basic residues" evidence="1">
    <location>
        <begin position="97"/>
        <end position="106"/>
    </location>
</feature>
<reference evidence="3 4" key="1">
    <citation type="submission" date="2024-06" db="EMBL/GenBank/DDBJ databases">
        <title>The Natural Products Discovery Center: Release of the First 8490 Sequenced Strains for Exploring Actinobacteria Biosynthetic Diversity.</title>
        <authorList>
            <person name="Kalkreuter E."/>
            <person name="Kautsar S.A."/>
            <person name="Yang D."/>
            <person name="Bader C.D."/>
            <person name="Teijaro C.N."/>
            <person name="Fluegel L."/>
            <person name="Davis C.M."/>
            <person name="Simpson J.R."/>
            <person name="Lauterbach L."/>
            <person name="Steele A.D."/>
            <person name="Gui C."/>
            <person name="Meng S."/>
            <person name="Li G."/>
            <person name="Viehrig K."/>
            <person name="Ye F."/>
            <person name="Su P."/>
            <person name="Kiefer A.F."/>
            <person name="Nichols A."/>
            <person name="Cepeda A.J."/>
            <person name="Yan W."/>
            <person name="Fan B."/>
            <person name="Jiang Y."/>
            <person name="Adhikari A."/>
            <person name="Zheng C.-J."/>
            <person name="Schuster L."/>
            <person name="Cowan T.M."/>
            <person name="Smanski M.J."/>
            <person name="Chevrette M.G."/>
            <person name="De Carvalho L.P.S."/>
            <person name="Shen B."/>
        </authorList>
    </citation>
    <scope>NUCLEOTIDE SEQUENCE [LARGE SCALE GENOMIC DNA]</scope>
    <source>
        <strain evidence="3 4">NPDC006286</strain>
    </source>
</reference>
<proteinExistence type="predicted"/>
<evidence type="ECO:0000256" key="2">
    <source>
        <dbReference type="SAM" id="Phobius"/>
    </source>
</evidence>
<evidence type="ECO:0000313" key="3">
    <source>
        <dbReference type="EMBL" id="MEU0151309.1"/>
    </source>
</evidence>
<dbReference type="EMBL" id="JBEXRX010000008">
    <property type="protein sequence ID" value="MEU0151309.1"/>
    <property type="molecule type" value="Genomic_DNA"/>
</dbReference>
<name>A0ABV2VET2_9ACTN</name>
<comment type="caution">
    <text evidence="3">The sequence shown here is derived from an EMBL/GenBank/DDBJ whole genome shotgun (WGS) entry which is preliminary data.</text>
</comment>
<feature type="transmembrane region" description="Helical" evidence="2">
    <location>
        <begin position="161"/>
        <end position="185"/>
    </location>
</feature>
<dbReference type="RefSeq" id="WP_355663388.1">
    <property type="nucleotide sequence ID" value="NZ_JBEXRX010000008.1"/>
</dbReference>
<keyword evidence="2" id="KW-1133">Transmembrane helix</keyword>
<keyword evidence="4" id="KW-1185">Reference proteome</keyword>
<keyword evidence="2" id="KW-0472">Membrane</keyword>
<evidence type="ECO:0008006" key="5">
    <source>
        <dbReference type="Google" id="ProtNLM"/>
    </source>
</evidence>
<keyword evidence="2" id="KW-0812">Transmembrane</keyword>
<gene>
    <name evidence="3" type="ORF">ABZ071_05165</name>
</gene>
<organism evidence="3 4">
    <name type="scientific">Micromonospora fulviviridis</name>
    <dbReference type="NCBI Taxonomy" id="47860"/>
    <lineage>
        <taxon>Bacteria</taxon>
        <taxon>Bacillati</taxon>
        <taxon>Actinomycetota</taxon>
        <taxon>Actinomycetes</taxon>
        <taxon>Micromonosporales</taxon>
        <taxon>Micromonosporaceae</taxon>
        <taxon>Micromonospora</taxon>
    </lineage>
</organism>
<evidence type="ECO:0000313" key="4">
    <source>
        <dbReference type="Proteomes" id="UP001550348"/>
    </source>
</evidence>
<dbReference type="Proteomes" id="UP001550348">
    <property type="component" value="Unassembled WGS sequence"/>
</dbReference>
<accession>A0ABV2VET2</accession>
<sequence length="264" mass="28965">MIRADSLASIARVWPGLADGLPRNRLPIMHGFTDVDRQSDPNSWVAVLGRLSEEPFYQAFQQRVRELLHPAPRCHYLEVGAGTGASAAKLKDDHGRSSRPRLRHSGARRCCHSRPVHVRGHVLPDTASEADRPRRWRAACIQHKGMAQNLNVFKNEWAGTWLLLGLVGSVLLRGTLWVLTVLNLGPLLGPVHLLLIPAVGRTVGTGVWLGDIVASFLFAVATGVACEGLRGDRTWAYRLGQGLVLQRHLASALGVARVRGRPPR</sequence>
<evidence type="ECO:0000256" key="1">
    <source>
        <dbReference type="SAM" id="MobiDB-lite"/>
    </source>
</evidence>
<protein>
    <recommendedName>
        <fullName evidence="5">Class I SAM-dependent methyltransferase</fullName>
    </recommendedName>
</protein>
<feature type="transmembrane region" description="Helical" evidence="2">
    <location>
        <begin position="205"/>
        <end position="229"/>
    </location>
</feature>